<evidence type="ECO:0000313" key="2">
    <source>
        <dbReference type="Proteomes" id="UP000516134"/>
    </source>
</evidence>
<dbReference type="Proteomes" id="UP000516134">
    <property type="component" value="Chromosome"/>
</dbReference>
<keyword evidence="2" id="KW-1185">Reference proteome</keyword>
<proteinExistence type="predicted"/>
<sequence length="141" mass="15869">MIRHIQLDVPHHRGVPQRTDFSLCLTQAGDVQIELVEQHDQTPSVYRDIFPDGPPGGMAFHHVAVIVPDVFEETARYNALGFPTASSGRFGNIDFTYVDTTAAGGFMVEVLPDMPEMHRFFGAVRSAAEDWDHRTPWREMS</sequence>
<dbReference type="Pfam" id="PF13669">
    <property type="entry name" value="Glyoxalase_4"/>
    <property type="match status" value="1"/>
</dbReference>
<gene>
    <name evidence="1" type="ORF">H9L15_09835</name>
</gene>
<dbReference type="InterPro" id="IPR029068">
    <property type="entry name" value="Glyas_Bleomycin-R_OHBP_Dase"/>
</dbReference>
<protein>
    <submittedName>
        <fullName evidence="1">VOC family protein</fullName>
    </submittedName>
</protein>
<reference evidence="1 2" key="1">
    <citation type="submission" date="2020-08" db="EMBL/GenBank/DDBJ databases">
        <title>Genome sequence of Sphingomonas daechungensis KACC 18115T.</title>
        <authorList>
            <person name="Hyun D.-W."/>
            <person name="Bae J.-W."/>
        </authorList>
    </citation>
    <scope>NUCLEOTIDE SEQUENCE [LARGE SCALE GENOMIC DNA]</scope>
    <source>
        <strain evidence="1 2">KACC 18115</strain>
    </source>
</reference>
<name>A0ABX6SY65_9SPHN</name>
<dbReference type="Gene3D" id="3.10.180.10">
    <property type="entry name" value="2,3-Dihydroxybiphenyl 1,2-Dioxygenase, domain 1"/>
    <property type="match status" value="1"/>
</dbReference>
<evidence type="ECO:0000313" key="1">
    <source>
        <dbReference type="EMBL" id="QNP42531.1"/>
    </source>
</evidence>
<dbReference type="EMBL" id="CP060780">
    <property type="protein sequence ID" value="QNP42531.1"/>
    <property type="molecule type" value="Genomic_DNA"/>
</dbReference>
<dbReference type="RefSeq" id="WP_187713963.1">
    <property type="nucleotide sequence ID" value="NZ_CP060780.1"/>
</dbReference>
<dbReference type="SUPFAM" id="SSF54593">
    <property type="entry name" value="Glyoxalase/Bleomycin resistance protein/Dihydroxybiphenyl dioxygenase"/>
    <property type="match status" value="1"/>
</dbReference>
<accession>A0ABX6SY65</accession>
<organism evidence="1 2">
    <name type="scientific">Sphingomonas daechungensis</name>
    <dbReference type="NCBI Taxonomy" id="1176646"/>
    <lineage>
        <taxon>Bacteria</taxon>
        <taxon>Pseudomonadati</taxon>
        <taxon>Pseudomonadota</taxon>
        <taxon>Alphaproteobacteria</taxon>
        <taxon>Sphingomonadales</taxon>
        <taxon>Sphingomonadaceae</taxon>
        <taxon>Sphingomonas</taxon>
    </lineage>
</organism>